<dbReference type="EC" id="7.1.1.9" evidence="5"/>
<dbReference type="GO" id="GO:0004129">
    <property type="term" value="F:cytochrome-c oxidase activity"/>
    <property type="evidence" value="ECO:0007669"/>
    <property type="project" value="UniProtKB-EC"/>
</dbReference>
<dbReference type="GO" id="GO:0046872">
    <property type="term" value="F:metal ion binding"/>
    <property type="evidence" value="ECO:0007669"/>
    <property type="project" value="UniProtKB-KW"/>
</dbReference>
<dbReference type="PROSITE" id="PS50855">
    <property type="entry name" value="COX1"/>
    <property type="match status" value="1"/>
</dbReference>
<feature type="transmembrane region" description="Helical" evidence="6">
    <location>
        <begin position="340"/>
        <end position="361"/>
    </location>
</feature>
<feature type="transmembrane region" description="Helical" evidence="6">
    <location>
        <begin position="265"/>
        <end position="291"/>
    </location>
</feature>
<dbReference type="InterPro" id="IPR023616">
    <property type="entry name" value="Cyt_c_oxase-like_su1_dom"/>
</dbReference>
<evidence type="ECO:0000256" key="2">
    <source>
        <dbReference type="ARBA" id="ARBA00022692"/>
    </source>
</evidence>
<evidence type="ECO:0000256" key="3">
    <source>
        <dbReference type="ARBA" id="ARBA00022989"/>
    </source>
</evidence>
<gene>
    <name evidence="8" type="primary">cox1</name>
</gene>
<dbReference type="PANTHER" id="PTHR10422:SF18">
    <property type="entry name" value="CYTOCHROME C OXIDASE SUBUNIT 1"/>
    <property type="match status" value="1"/>
</dbReference>
<dbReference type="InterPro" id="IPR036927">
    <property type="entry name" value="Cyt_c_oxase-like_su1_sf"/>
</dbReference>
<organism evidence="8">
    <name type="scientific">Diplonema ambulator</name>
    <dbReference type="NCBI Taxonomy" id="182243"/>
    <lineage>
        <taxon>Eukaryota</taxon>
        <taxon>Discoba</taxon>
        <taxon>Euglenozoa</taxon>
        <taxon>Diplonemea</taxon>
        <taxon>Diplonemidae</taxon>
        <taxon>Diplonema</taxon>
    </lineage>
</organism>
<geneLocation type="mitochondrion" evidence="8"/>
<feature type="transmembrane region" description="Helical" evidence="6">
    <location>
        <begin position="66"/>
        <end position="92"/>
    </location>
</feature>
<dbReference type="AlphaFoldDB" id="A0A2D2AJV7"/>
<dbReference type="GO" id="GO:0020037">
    <property type="term" value="F:heme binding"/>
    <property type="evidence" value="ECO:0007669"/>
    <property type="project" value="InterPro"/>
</dbReference>
<dbReference type="PANTHER" id="PTHR10422">
    <property type="entry name" value="CYTOCHROME C OXIDASE SUBUNIT 1"/>
    <property type="match status" value="1"/>
</dbReference>
<evidence type="ECO:0000256" key="5">
    <source>
        <dbReference type="RuleBase" id="RU000369"/>
    </source>
</evidence>
<dbReference type="Gene3D" id="1.20.210.10">
    <property type="entry name" value="Cytochrome c oxidase-like, subunit I domain"/>
    <property type="match status" value="1"/>
</dbReference>
<dbReference type="GO" id="GO:0006123">
    <property type="term" value="P:mitochondrial electron transport, cytochrome c to oxygen"/>
    <property type="evidence" value="ECO:0007669"/>
    <property type="project" value="TreeGrafter"/>
</dbReference>
<keyword evidence="5" id="KW-0249">Electron transport</keyword>
<feature type="transmembrane region" description="Helical" evidence="6">
    <location>
        <begin position="104"/>
        <end position="122"/>
    </location>
</feature>
<evidence type="ECO:0000256" key="1">
    <source>
        <dbReference type="ARBA" id="ARBA00004141"/>
    </source>
</evidence>
<keyword evidence="5" id="KW-0679">Respiratory chain</keyword>
<dbReference type="InterPro" id="IPR023615">
    <property type="entry name" value="Cyt_c_Oxase_su1_BS"/>
</dbReference>
<feature type="transmembrane region" description="Helical" evidence="6">
    <location>
        <begin position="449"/>
        <end position="472"/>
    </location>
</feature>
<reference evidence="8" key="1">
    <citation type="journal article" date="2017" name="Sci. Rep.">
        <title>Keeping it complicated: Mitochondrial genome plasticity across diplonemids.</title>
        <authorList>
            <person name="Valach M."/>
            <person name="Moreira S."/>
            <person name="Hoffmann S."/>
            <person name="Stadler P.F."/>
            <person name="Burger G."/>
        </authorList>
    </citation>
    <scope>NUCLEOTIDE SEQUENCE</scope>
</reference>
<proteinExistence type="evidence at transcript level"/>
<evidence type="ECO:0000256" key="6">
    <source>
        <dbReference type="SAM" id="Phobius"/>
    </source>
</evidence>
<feature type="transmembrane region" description="Helical" evidence="6">
    <location>
        <begin position="306"/>
        <end position="328"/>
    </location>
</feature>
<keyword evidence="3 6" id="KW-1133">Transmembrane helix</keyword>
<dbReference type="SUPFAM" id="SSF81442">
    <property type="entry name" value="Cytochrome c oxidase subunit I-like"/>
    <property type="match status" value="1"/>
</dbReference>
<keyword evidence="8" id="KW-0560">Oxidoreductase</keyword>
<feature type="transmembrane region" description="Helical" evidence="6">
    <location>
        <begin position="373"/>
        <end position="398"/>
    </location>
</feature>
<feature type="transmembrane region" description="Helical" evidence="6">
    <location>
        <begin position="149"/>
        <end position="175"/>
    </location>
</feature>
<evidence type="ECO:0000256" key="4">
    <source>
        <dbReference type="ARBA" id="ARBA00023136"/>
    </source>
</evidence>
<dbReference type="PRINTS" id="PR01165">
    <property type="entry name" value="CYCOXIDASEI"/>
</dbReference>
<accession>A0A2D2AJV7</accession>
<keyword evidence="5 8" id="KW-0496">Mitochondrion</keyword>
<keyword evidence="5" id="KW-0349">Heme</keyword>
<dbReference type="Pfam" id="PF00115">
    <property type="entry name" value="COX1"/>
    <property type="match status" value="1"/>
</dbReference>
<keyword evidence="4 5" id="KW-0472">Membrane</keyword>
<comment type="pathway">
    <text evidence="5">Energy metabolism; oxidative phosphorylation.</text>
</comment>
<dbReference type="EMBL" id="MF436933">
    <property type="protein sequence ID" value="ATQ37455.1"/>
    <property type="molecule type" value="mRNA"/>
</dbReference>
<protein>
    <recommendedName>
        <fullName evidence="5">Cytochrome c oxidase subunit 1</fullName>
        <ecNumber evidence="5">7.1.1.9</ecNumber>
    </recommendedName>
</protein>
<feature type="domain" description="Cytochrome oxidase subunit I profile" evidence="7">
    <location>
        <begin position="4"/>
        <end position="491"/>
    </location>
</feature>
<comment type="catalytic activity">
    <reaction evidence="5">
        <text>4 Fe(II)-[cytochrome c] + O2 + 8 H(+)(in) = 4 Fe(III)-[cytochrome c] + 2 H2O + 4 H(+)(out)</text>
        <dbReference type="Rhea" id="RHEA:11436"/>
        <dbReference type="Rhea" id="RHEA-COMP:10350"/>
        <dbReference type="Rhea" id="RHEA-COMP:14399"/>
        <dbReference type="ChEBI" id="CHEBI:15377"/>
        <dbReference type="ChEBI" id="CHEBI:15378"/>
        <dbReference type="ChEBI" id="CHEBI:15379"/>
        <dbReference type="ChEBI" id="CHEBI:29033"/>
        <dbReference type="ChEBI" id="CHEBI:29034"/>
        <dbReference type="EC" id="7.1.1.9"/>
    </reaction>
</comment>
<comment type="subcellular location">
    <subcellularLocation>
        <location evidence="1">Membrane</location>
        <topology evidence="1">Multi-pass membrane protein</topology>
    </subcellularLocation>
    <subcellularLocation>
        <location evidence="5">Mitochondrion inner membrane</location>
        <topology evidence="5">Multi-pass membrane protein</topology>
    </subcellularLocation>
</comment>
<sequence>MYSLVATILWTTNAKLIGCIYLNAAVCFGTSGLLLSWVMRGELGGLSEQLLFGDHQLYNVLTTSHAMLMIFFFIMPGVMSGLGNLLMPIHLCVPEMAFPKVNNLGAWLLVDGYLLIVGSSWIDEGAGTAWTIYPPLSMTTSHGGLSMDVFIISLHAVGVSSLTGAINIMVTGCYARRTHTALMQTSLYPWSIGITGALLVGVVPVLAGAITMLLTDRCTCTTFYDVLSGGDPVLYQHLFWVFGHPEVYIIILPVFGIVSHCMHRVAVFSLFNSLGMVYAMIAIGVVGYFVWAHHMFTVGLDVDTRVYFSSATLLIALPTSIKMFSWMVGLRRTILATTTAWYITGFLLMFLLGGVTGLVLANSEVDLCMHDTYYVVAHFHYVLSLGAVFGLCTGVLATHELLIGYRVPTWLARIQVLLLLTGTTCIFWGMHLSGALGLPRRVPDAPDGYLSSTVSTSCGLCTVLLAVALLLSTSMECSLWDMLQVRGAHLWSSGSRHSMLLGSTSLDVSTRGQLLLHTCTANSIRSGSTVVA</sequence>
<dbReference type="UniPathway" id="UPA00705"/>
<evidence type="ECO:0000259" key="7">
    <source>
        <dbReference type="PROSITE" id="PS50855"/>
    </source>
</evidence>
<feature type="transmembrane region" description="Helical" evidence="6">
    <location>
        <begin position="20"/>
        <end position="39"/>
    </location>
</feature>
<keyword evidence="5" id="KW-0186">Copper</keyword>
<keyword evidence="2 5" id="KW-0812">Transmembrane</keyword>
<feature type="transmembrane region" description="Helical" evidence="6">
    <location>
        <begin position="187"/>
        <end position="214"/>
    </location>
</feature>
<feature type="transmembrane region" description="Helical" evidence="6">
    <location>
        <begin position="234"/>
        <end position="258"/>
    </location>
</feature>
<dbReference type="GO" id="GO:0015990">
    <property type="term" value="P:electron transport coupled proton transport"/>
    <property type="evidence" value="ECO:0007669"/>
    <property type="project" value="TreeGrafter"/>
</dbReference>
<feature type="transmembrane region" description="Helical" evidence="6">
    <location>
        <begin position="410"/>
        <end position="429"/>
    </location>
</feature>
<keyword evidence="5" id="KW-0408">Iron</keyword>
<keyword evidence="5" id="KW-0479">Metal-binding</keyword>
<comment type="similarity">
    <text evidence="5">Belongs to the heme-copper respiratory oxidase family.</text>
</comment>
<evidence type="ECO:0000313" key="8">
    <source>
        <dbReference type="EMBL" id="ATQ37455.1"/>
    </source>
</evidence>
<name>A0A2D2AJV7_9EUGL</name>
<dbReference type="InterPro" id="IPR000883">
    <property type="entry name" value="Cyt_C_Oxase_1"/>
</dbReference>
<dbReference type="PROSITE" id="PS00077">
    <property type="entry name" value="COX1_CUB"/>
    <property type="match status" value="1"/>
</dbReference>
<keyword evidence="5" id="KW-0999">Mitochondrion inner membrane</keyword>
<dbReference type="GO" id="GO:0005743">
    <property type="term" value="C:mitochondrial inner membrane"/>
    <property type="evidence" value="ECO:0007669"/>
    <property type="project" value="UniProtKB-SubCell"/>
</dbReference>
<comment type="function">
    <text evidence="5">Component of the cytochrome c oxidase, the last enzyme in the mitochondrial electron transport chain which drives oxidative phosphorylation. The respiratory chain contains 3 multisubunit complexes succinate dehydrogenase (complex II, CII), ubiquinol-cytochrome c oxidoreductase (cytochrome b-c1 complex, complex III, CIII) and cytochrome c oxidase (complex IV, CIV), that cooperate to transfer electrons derived from NADH and succinate to molecular oxygen, creating an electrochemical gradient over the inner membrane that drives transmembrane transport and the ATP synthase. Cytochrome c oxidase is the component of the respiratory chain that catalyzes the reduction of oxygen to water. Electrons originating from reduced cytochrome c in the intermembrane space (IMS) are transferred via the dinuclear copper A center (CU(A)) of subunit 2 and heme A of subunit 1 to the active site in subunit 1, a binuclear center (BNC) formed by heme A3 and copper B (CU(B)). The BNC reduces molecular oxygen to 2 water molecules using 4 electrons from cytochrome c in the IMS and 4 protons from the mitochondrial matrix.</text>
</comment>
<dbReference type="GO" id="GO:0016491">
    <property type="term" value="F:oxidoreductase activity"/>
    <property type="evidence" value="ECO:0007669"/>
    <property type="project" value="UniProtKB-KW"/>
</dbReference>
<keyword evidence="5" id="KW-0813">Transport</keyword>